<dbReference type="InterPro" id="IPR005471">
    <property type="entry name" value="Tscrpt_reg_IclR_N"/>
</dbReference>
<evidence type="ECO:0000313" key="10">
    <source>
        <dbReference type="Proteomes" id="UP000199140"/>
    </source>
</evidence>
<keyword evidence="3" id="KW-0804">Transcription</keyword>
<evidence type="ECO:0000256" key="3">
    <source>
        <dbReference type="ARBA" id="ARBA00023163"/>
    </source>
</evidence>
<dbReference type="SUPFAM" id="SSF46785">
    <property type="entry name" value="Winged helix' DNA-binding domain"/>
    <property type="match status" value="1"/>
</dbReference>
<evidence type="ECO:0000313" key="7">
    <source>
        <dbReference type="EMBL" id="APT34660.1"/>
    </source>
</evidence>
<dbReference type="KEGG" id="mphy:MCBMB27_05369"/>
<dbReference type="InterPro" id="IPR050707">
    <property type="entry name" value="HTH_MetabolicPath_Reg"/>
</dbReference>
<keyword evidence="9" id="KW-1185">Reference proteome</keyword>
<dbReference type="Gene3D" id="3.30.450.40">
    <property type="match status" value="1"/>
</dbReference>
<reference evidence="7 9" key="1">
    <citation type="submission" date="2016-04" db="EMBL/GenBank/DDBJ databases">
        <title>Complete genome sequencing and analysis of CBMB27, Methylobacterium phyllosphaerae isolated from leaf tissues of rice (Oryza sativa L.).</title>
        <authorList>
            <person name="Lee Y."/>
            <person name="Hwangbo K."/>
            <person name="Chung H."/>
            <person name="Yoo J."/>
            <person name="Kim K.Y."/>
            <person name="Sa T.M."/>
            <person name="Um Y."/>
            <person name="Madhaiyan M."/>
        </authorList>
    </citation>
    <scope>NUCLEOTIDE SEQUENCE [LARGE SCALE GENOMIC DNA]</scope>
    <source>
        <strain evidence="7 9">CBMB27</strain>
    </source>
</reference>
<dbReference type="AlphaFoldDB" id="A0AAE8HVD8"/>
<dbReference type="InterPro" id="IPR011991">
    <property type="entry name" value="ArsR-like_HTH"/>
</dbReference>
<dbReference type="InterPro" id="IPR029016">
    <property type="entry name" value="GAF-like_dom_sf"/>
</dbReference>
<dbReference type="EMBL" id="CP015367">
    <property type="protein sequence ID" value="APT34660.1"/>
    <property type="molecule type" value="Genomic_DNA"/>
</dbReference>
<name>A0AAE8HVD8_9HYPH</name>
<protein>
    <submittedName>
        <fullName evidence="8">DNA-binding transcriptional regulator, IclR family</fullName>
    </submittedName>
    <submittedName>
        <fullName evidence="7">HTH-type transcriptional repressor AllR</fullName>
    </submittedName>
</protein>
<evidence type="ECO:0000313" key="8">
    <source>
        <dbReference type="EMBL" id="SFH37999.1"/>
    </source>
</evidence>
<dbReference type="PROSITE" id="PS51078">
    <property type="entry name" value="ICLR_ED"/>
    <property type="match status" value="1"/>
</dbReference>
<evidence type="ECO:0000256" key="2">
    <source>
        <dbReference type="ARBA" id="ARBA00023125"/>
    </source>
</evidence>
<dbReference type="PROSITE" id="PS51077">
    <property type="entry name" value="HTH_ICLR"/>
    <property type="match status" value="1"/>
</dbReference>
<evidence type="ECO:0000259" key="5">
    <source>
        <dbReference type="PROSITE" id="PS51077"/>
    </source>
</evidence>
<evidence type="ECO:0000259" key="6">
    <source>
        <dbReference type="PROSITE" id="PS51078"/>
    </source>
</evidence>
<dbReference type="RefSeq" id="WP_075381652.1">
    <property type="nucleotide sequence ID" value="NZ_CP015367.1"/>
</dbReference>
<feature type="domain" description="HTH iclR-type" evidence="5">
    <location>
        <begin position="2"/>
        <end position="63"/>
    </location>
</feature>
<keyword evidence="1" id="KW-0805">Transcription regulation</keyword>
<organism evidence="8 10">
    <name type="scientific">Methylobacterium phyllosphaerae</name>
    <dbReference type="NCBI Taxonomy" id="418223"/>
    <lineage>
        <taxon>Bacteria</taxon>
        <taxon>Pseudomonadati</taxon>
        <taxon>Pseudomonadota</taxon>
        <taxon>Alphaproteobacteria</taxon>
        <taxon>Hyphomicrobiales</taxon>
        <taxon>Methylobacteriaceae</taxon>
        <taxon>Methylobacterium</taxon>
    </lineage>
</organism>
<keyword evidence="2 8" id="KW-0238">DNA-binding</keyword>
<dbReference type="GO" id="GO:0003700">
    <property type="term" value="F:DNA-binding transcription factor activity"/>
    <property type="evidence" value="ECO:0007669"/>
    <property type="project" value="TreeGrafter"/>
</dbReference>
<dbReference type="InterPro" id="IPR036388">
    <property type="entry name" value="WH-like_DNA-bd_sf"/>
</dbReference>
<dbReference type="InterPro" id="IPR036390">
    <property type="entry name" value="WH_DNA-bd_sf"/>
</dbReference>
<dbReference type="Proteomes" id="UP000199140">
    <property type="component" value="Unassembled WGS sequence"/>
</dbReference>
<dbReference type="Proteomes" id="UP000185487">
    <property type="component" value="Chromosome"/>
</dbReference>
<dbReference type="PANTHER" id="PTHR30136:SF24">
    <property type="entry name" value="HTH-TYPE TRANSCRIPTIONAL REPRESSOR ALLR"/>
    <property type="match status" value="1"/>
</dbReference>
<dbReference type="InterPro" id="IPR014757">
    <property type="entry name" value="Tscrpt_reg_IclR_C"/>
</dbReference>
<dbReference type="CDD" id="cd00090">
    <property type="entry name" value="HTH_ARSR"/>
    <property type="match status" value="1"/>
</dbReference>
<sequence length="271" mass="29115">MDSTLIKGLTLLEHLAGSDAPRGVSELARALNLTKSNVHRTLQTLVAAGYVHANPGGTYACTLKLFELASPVVARIDVRQVAEPFMRVLAEQTQETIHLSLLDRADVIYLHKIESPQPVRAYSSIGGRAPAYCVASGKALLAYQEEALAHLPETLSLHTPRTIPTLDLLRRELEQVRIQGFAVNRGEWREGVCGLAAIVHDAMGRPVAAIGISGPADRLNPTALRRFSDVVVDAARSLSRALGYNPITVSSHPAPRHARGLAPEPASATVV</sequence>
<dbReference type="GO" id="GO:0045892">
    <property type="term" value="P:negative regulation of DNA-templated transcription"/>
    <property type="evidence" value="ECO:0007669"/>
    <property type="project" value="TreeGrafter"/>
</dbReference>
<dbReference type="Pfam" id="PF01614">
    <property type="entry name" value="IclR_C"/>
    <property type="match status" value="1"/>
</dbReference>
<feature type="domain" description="IclR-ED" evidence="6">
    <location>
        <begin position="64"/>
        <end position="244"/>
    </location>
</feature>
<accession>A0AAE8HVD8</accession>
<proteinExistence type="predicted"/>
<dbReference type="PANTHER" id="PTHR30136">
    <property type="entry name" value="HELIX-TURN-HELIX TRANSCRIPTIONAL REGULATOR, ICLR FAMILY"/>
    <property type="match status" value="1"/>
</dbReference>
<feature type="region of interest" description="Disordered" evidence="4">
    <location>
        <begin position="252"/>
        <end position="271"/>
    </location>
</feature>
<evidence type="ECO:0000256" key="4">
    <source>
        <dbReference type="SAM" id="MobiDB-lite"/>
    </source>
</evidence>
<evidence type="ECO:0000256" key="1">
    <source>
        <dbReference type="ARBA" id="ARBA00023015"/>
    </source>
</evidence>
<gene>
    <name evidence="7" type="ORF">MCBMB27_05369</name>
    <name evidence="8" type="ORF">SAMN05192567_12247</name>
</gene>
<dbReference type="SMART" id="SM00346">
    <property type="entry name" value="HTH_ICLR"/>
    <property type="match status" value="1"/>
</dbReference>
<evidence type="ECO:0000313" key="9">
    <source>
        <dbReference type="Proteomes" id="UP000185487"/>
    </source>
</evidence>
<dbReference type="GO" id="GO:0003677">
    <property type="term" value="F:DNA binding"/>
    <property type="evidence" value="ECO:0007669"/>
    <property type="project" value="UniProtKB-KW"/>
</dbReference>
<dbReference type="EMBL" id="FOPK01000022">
    <property type="protein sequence ID" value="SFH37999.1"/>
    <property type="molecule type" value="Genomic_DNA"/>
</dbReference>
<dbReference type="Pfam" id="PF09339">
    <property type="entry name" value="HTH_IclR"/>
    <property type="match status" value="1"/>
</dbReference>
<reference evidence="8 10" key="2">
    <citation type="submission" date="2016-10" db="EMBL/GenBank/DDBJ databases">
        <authorList>
            <person name="Varghese N."/>
            <person name="Submissions S."/>
        </authorList>
    </citation>
    <scope>NUCLEOTIDE SEQUENCE [LARGE SCALE GENOMIC DNA]</scope>
    <source>
        <strain evidence="8 10">CBMB27</strain>
    </source>
</reference>
<dbReference type="Gene3D" id="1.10.10.10">
    <property type="entry name" value="Winged helix-like DNA-binding domain superfamily/Winged helix DNA-binding domain"/>
    <property type="match status" value="1"/>
</dbReference>
<dbReference type="SUPFAM" id="SSF55781">
    <property type="entry name" value="GAF domain-like"/>
    <property type="match status" value="1"/>
</dbReference>